<dbReference type="CDD" id="cd14498">
    <property type="entry name" value="DSP"/>
    <property type="match status" value="1"/>
</dbReference>
<dbReference type="EMBL" id="CP036316">
    <property type="protein sequence ID" value="QDT66926.1"/>
    <property type="molecule type" value="Genomic_DNA"/>
</dbReference>
<dbReference type="AlphaFoldDB" id="A0A517TEY0"/>
<dbReference type="PANTHER" id="PTHR10159">
    <property type="entry name" value="DUAL SPECIFICITY PROTEIN PHOSPHATASE"/>
    <property type="match status" value="1"/>
</dbReference>
<evidence type="ECO:0000313" key="5">
    <source>
        <dbReference type="Proteomes" id="UP000319976"/>
    </source>
</evidence>
<dbReference type="Pfam" id="PF00782">
    <property type="entry name" value="DSPc"/>
    <property type="match status" value="1"/>
</dbReference>
<dbReference type="InterPro" id="IPR020422">
    <property type="entry name" value="TYR_PHOSPHATASE_DUAL_dom"/>
</dbReference>
<evidence type="ECO:0000313" key="4">
    <source>
        <dbReference type="EMBL" id="QDT66926.1"/>
    </source>
</evidence>
<evidence type="ECO:0000259" key="3">
    <source>
        <dbReference type="PROSITE" id="PS50056"/>
    </source>
</evidence>
<keyword evidence="2" id="KW-0904">Protein phosphatase</keyword>
<dbReference type="InterPro" id="IPR029021">
    <property type="entry name" value="Prot-tyrosine_phosphatase-like"/>
</dbReference>
<dbReference type="PROSITE" id="PS50056">
    <property type="entry name" value="TYR_PHOSPHATASE_2"/>
    <property type="match status" value="1"/>
</dbReference>
<dbReference type="GO" id="GO:0005737">
    <property type="term" value="C:cytoplasm"/>
    <property type="evidence" value="ECO:0007669"/>
    <property type="project" value="TreeGrafter"/>
</dbReference>
<keyword evidence="1" id="KW-0378">Hydrolase</keyword>
<dbReference type="SUPFAM" id="SSF52799">
    <property type="entry name" value="(Phosphotyrosine protein) phosphatases II"/>
    <property type="match status" value="1"/>
</dbReference>
<name>A0A517TEY0_9PLAN</name>
<keyword evidence="5" id="KW-1185">Reference proteome</keyword>
<dbReference type="KEGG" id="chya:V22_41980"/>
<dbReference type="RefSeq" id="WP_197439806.1">
    <property type="nucleotide sequence ID" value="NZ_CP036316.1"/>
</dbReference>
<accession>A0A517TEY0</accession>
<dbReference type="Proteomes" id="UP000319976">
    <property type="component" value="Chromosome"/>
</dbReference>
<dbReference type="InterPro" id="IPR000340">
    <property type="entry name" value="Dual-sp_phosphatase_cat-dom"/>
</dbReference>
<dbReference type="InterPro" id="IPR000387">
    <property type="entry name" value="Tyr_Pase_dom"/>
</dbReference>
<evidence type="ECO:0000256" key="1">
    <source>
        <dbReference type="ARBA" id="ARBA00022801"/>
    </source>
</evidence>
<proteinExistence type="predicted"/>
<evidence type="ECO:0000256" key="2">
    <source>
        <dbReference type="ARBA" id="ARBA00022912"/>
    </source>
</evidence>
<protein>
    <recommendedName>
        <fullName evidence="3">Tyrosine specific protein phosphatases domain-containing protein</fullName>
    </recommendedName>
</protein>
<sequence length="141" mass="15069">MREITSTLWIGNALEARDLKLIHDLEFKTVVDLAINEPPLSPTRELVYLRLPLNDGAGNSPALLKFTILSIVELLKSGTKTLVACSAGISRSPAVVAAALSIHQKLDYQEALTRIATNAPSDCSASLVTGIAKLITDSSFP</sequence>
<dbReference type="PANTHER" id="PTHR10159:SF519">
    <property type="entry name" value="DUAL SPECIFICITY PROTEIN PHOSPHATASE MPK3"/>
    <property type="match status" value="1"/>
</dbReference>
<dbReference type="GO" id="GO:0004721">
    <property type="term" value="F:phosphoprotein phosphatase activity"/>
    <property type="evidence" value="ECO:0007669"/>
    <property type="project" value="UniProtKB-KW"/>
</dbReference>
<reference evidence="4 5" key="1">
    <citation type="submission" date="2019-02" db="EMBL/GenBank/DDBJ databases">
        <title>Deep-cultivation of Planctomycetes and their phenomic and genomic characterization uncovers novel biology.</title>
        <authorList>
            <person name="Wiegand S."/>
            <person name="Jogler M."/>
            <person name="Boedeker C."/>
            <person name="Pinto D."/>
            <person name="Vollmers J."/>
            <person name="Rivas-Marin E."/>
            <person name="Kohn T."/>
            <person name="Peeters S.H."/>
            <person name="Heuer A."/>
            <person name="Rast P."/>
            <person name="Oberbeckmann S."/>
            <person name="Bunk B."/>
            <person name="Jeske O."/>
            <person name="Meyerdierks A."/>
            <person name="Storesund J.E."/>
            <person name="Kallscheuer N."/>
            <person name="Luecker S."/>
            <person name="Lage O.M."/>
            <person name="Pohl T."/>
            <person name="Merkel B.J."/>
            <person name="Hornburger P."/>
            <person name="Mueller R.-W."/>
            <person name="Bruemmer F."/>
            <person name="Labrenz M."/>
            <person name="Spormann A.M."/>
            <person name="Op den Camp H."/>
            <person name="Overmann J."/>
            <person name="Amann R."/>
            <person name="Jetten M.S.M."/>
            <person name="Mascher T."/>
            <person name="Medema M.H."/>
            <person name="Devos D.P."/>
            <person name="Kaster A.-K."/>
            <person name="Ovreas L."/>
            <person name="Rohde M."/>
            <person name="Galperin M.Y."/>
            <person name="Jogler C."/>
        </authorList>
    </citation>
    <scope>NUCLEOTIDE SEQUENCE [LARGE SCALE GENOMIC DNA]</scope>
    <source>
        <strain evidence="4 5">V22</strain>
    </source>
</reference>
<dbReference type="Gene3D" id="3.90.190.10">
    <property type="entry name" value="Protein tyrosine phosphatase superfamily"/>
    <property type="match status" value="1"/>
</dbReference>
<dbReference type="SMART" id="SM00195">
    <property type="entry name" value="DSPc"/>
    <property type="match status" value="1"/>
</dbReference>
<feature type="domain" description="Tyrosine specific protein phosphatases" evidence="3">
    <location>
        <begin position="66"/>
        <end position="115"/>
    </location>
</feature>
<organism evidence="4 5">
    <name type="scientific">Calycomorphotria hydatis</name>
    <dbReference type="NCBI Taxonomy" id="2528027"/>
    <lineage>
        <taxon>Bacteria</taxon>
        <taxon>Pseudomonadati</taxon>
        <taxon>Planctomycetota</taxon>
        <taxon>Planctomycetia</taxon>
        <taxon>Planctomycetales</taxon>
        <taxon>Planctomycetaceae</taxon>
        <taxon>Calycomorphotria</taxon>
    </lineage>
</organism>
<gene>
    <name evidence="4" type="ORF">V22_41980</name>
</gene>